<evidence type="ECO:0000256" key="6">
    <source>
        <dbReference type="PIRSR" id="PIRSR602678-1"/>
    </source>
</evidence>
<dbReference type="FunFam" id="3.40.1390.30:FF:000001">
    <property type="entry name" value="GTP cyclohydrolase 1 type 2"/>
    <property type="match status" value="1"/>
</dbReference>
<sequence length="375" mass="40833">MKDNRPRLQDLCGLLHRLYPPALAESWDNVGLQVGDPMQKIDRILIALDADVNSLHQARQRQCQLLLTHHPLIFKPLSRISSQDSSGSLIFSAIRDQIAIVCAHTNLDRAADGLNDWLAAHLRLEQVEVLQPLSPGYLLKLVVYVPADHHQTVAEALFAAGAGQLGRYDHCAFASTGQGSFRPLAGSDPFVGQVGVTTEVEEVRLETLVPRPQLRRVLAQLLKAHPYEEVAYDLLPLDNPVPHLGLGRIGRLTQAVTLIELAERCKTELGCHQLRLVGEATRPVRKIAVCGGSGASLIGEASRQGADVLVTGDIKYHDACLARDLGLALLDAGHFATEQIICAGLQQALTRALTASPWSVAIETAQQQQDPFTFI</sequence>
<dbReference type="PANTHER" id="PTHR13799:SF14">
    <property type="entry name" value="GTP CYCLOHYDROLASE 1 TYPE 2 HOMOLOG"/>
    <property type="match status" value="1"/>
</dbReference>
<dbReference type="SUPFAM" id="SSF102705">
    <property type="entry name" value="NIF3 (NGG1p interacting factor 3)-like"/>
    <property type="match status" value="1"/>
</dbReference>
<keyword evidence="8" id="KW-1185">Reference proteome</keyword>
<feature type="binding site" evidence="6">
    <location>
        <position position="108"/>
    </location>
    <ligand>
        <name>a divalent metal cation</name>
        <dbReference type="ChEBI" id="CHEBI:60240"/>
        <label>1</label>
    </ligand>
</feature>
<dbReference type="RefSeq" id="WP_092078832.1">
    <property type="nucleotide sequence ID" value="NZ_FNAQ01000010.1"/>
</dbReference>
<dbReference type="Proteomes" id="UP000243205">
    <property type="component" value="Unassembled WGS sequence"/>
</dbReference>
<name>A0A1G7CN40_9BACT</name>
<dbReference type="InterPro" id="IPR015867">
    <property type="entry name" value="N-reg_PII/ATP_PRibTrfase_C"/>
</dbReference>
<feature type="binding site" evidence="6">
    <location>
        <position position="338"/>
    </location>
    <ligand>
        <name>a divalent metal cation</name>
        <dbReference type="ChEBI" id="CHEBI:60240"/>
        <label>1</label>
    </ligand>
</feature>
<evidence type="ECO:0000313" key="7">
    <source>
        <dbReference type="EMBL" id="SDE40749.1"/>
    </source>
</evidence>
<keyword evidence="4 5" id="KW-0479">Metal-binding</keyword>
<dbReference type="GO" id="GO:0005737">
    <property type="term" value="C:cytoplasm"/>
    <property type="evidence" value="ECO:0007669"/>
    <property type="project" value="TreeGrafter"/>
</dbReference>
<accession>A0A1G7CN40</accession>
<feature type="binding site" evidence="6">
    <location>
        <position position="334"/>
    </location>
    <ligand>
        <name>a divalent metal cation</name>
        <dbReference type="ChEBI" id="CHEBI:60240"/>
        <label>1</label>
    </ligand>
</feature>
<dbReference type="InterPro" id="IPR036069">
    <property type="entry name" value="DUF34/NIF3_sf"/>
</dbReference>
<dbReference type="InterPro" id="IPR002678">
    <property type="entry name" value="DUF34/NIF3"/>
</dbReference>
<feature type="binding site" evidence="6">
    <location>
        <position position="69"/>
    </location>
    <ligand>
        <name>a divalent metal cation</name>
        <dbReference type="ChEBI" id="CHEBI:60240"/>
        <label>1</label>
    </ligand>
</feature>
<proteinExistence type="inferred from homology"/>
<dbReference type="NCBIfam" id="TIGR00486">
    <property type="entry name" value="YbgI_SA1388"/>
    <property type="match status" value="1"/>
</dbReference>
<dbReference type="PIRSF" id="PIRSF037489">
    <property type="entry name" value="UCP037489_NIF3_YqfO"/>
    <property type="match status" value="1"/>
</dbReference>
<comment type="subunit">
    <text evidence="2">Homohexamer.</text>
</comment>
<feature type="binding site" evidence="6">
    <location>
        <position position="70"/>
    </location>
    <ligand>
        <name>a divalent metal cation</name>
        <dbReference type="ChEBI" id="CHEBI:60240"/>
        <label>1</label>
    </ligand>
</feature>
<evidence type="ECO:0000256" key="2">
    <source>
        <dbReference type="ARBA" id="ARBA00011643"/>
    </source>
</evidence>
<protein>
    <recommendedName>
        <fullName evidence="3 5">GTP cyclohydrolase 1 type 2 homolog</fullName>
    </recommendedName>
</protein>
<comment type="similarity">
    <text evidence="1 5">Belongs to the GTP cyclohydrolase I type 2/NIF3 family.</text>
</comment>
<evidence type="ECO:0000256" key="5">
    <source>
        <dbReference type="PIRNR" id="PIRNR037489"/>
    </source>
</evidence>
<gene>
    <name evidence="7" type="ORF">SAMN05661003_11043</name>
</gene>
<dbReference type="Gene3D" id="3.30.70.120">
    <property type="match status" value="1"/>
</dbReference>
<dbReference type="Pfam" id="PF01784">
    <property type="entry name" value="DUF34_NIF3"/>
    <property type="match status" value="1"/>
</dbReference>
<dbReference type="PANTHER" id="PTHR13799">
    <property type="entry name" value="NGG1 INTERACTING FACTOR 3"/>
    <property type="match status" value="1"/>
</dbReference>
<dbReference type="OrthoDB" id="9792792at2"/>
<dbReference type="GO" id="GO:0046872">
    <property type="term" value="F:metal ion binding"/>
    <property type="evidence" value="ECO:0007669"/>
    <property type="project" value="UniProtKB-UniRule"/>
</dbReference>
<evidence type="ECO:0000256" key="4">
    <source>
        <dbReference type="ARBA" id="ARBA00022723"/>
    </source>
</evidence>
<reference evidence="8" key="1">
    <citation type="submission" date="2016-10" db="EMBL/GenBank/DDBJ databases">
        <authorList>
            <person name="Varghese N."/>
            <person name="Submissions S."/>
        </authorList>
    </citation>
    <scope>NUCLEOTIDE SEQUENCE [LARGE SCALE GENOMIC DNA]</scope>
    <source>
        <strain evidence="8">DSM 8987</strain>
    </source>
</reference>
<dbReference type="AlphaFoldDB" id="A0A1G7CN40"/>
<organism evidence="7 8">
    <name type="scientific">Desulfuromonas thiophila</name>
    <dbReference type="NCBI Taxonomy" id="57664"/>
    <lineage>
        <taxon>Bacteria</taxon>
        <taxon>Pseudomonadati</taxon>
        <taxon>Thermodesulfobacteriota</taxon>
        <taxon>Desulfuromonadia</taxon>
        <taxon>Desulfuromonadales</taxon>
        <taxon>Desulfuromonadaceae</taxon>
        <taxon>Desulfuromonas</taxon>
    </lineage>
</organism>
<dbReference type="EMBL" id="FNAQ01000010">
    <property type="protein sequence ID" value="SDE40749.1"/>
    <property type="molecule type" value="Genomic_DNA"/>
</dbReference>
<evidence type="ECO:0000256" key="3">
    <source>
        <dbReference type="ARBA" id="ARBA00022112"/>
    </source>
</evidence>
<dbReference type="InterPro" id="IPR017221">
    <property type="entry name" value="DUF34/NIF3_bac"/>
</dbReference>
<evidence type="ECO:0000256" key="1">
    <source>
        <dbReference type="ARBA" id="ARBA00006964"/>
    </source>
</evidence>
<dbReference type="STRING" id="57664.SAMN05661003_11043"/>
<dbReference type="Gene3D" id="3.40.1390.30">
    <property type="entry name" value="NIF3 (NGG1p interacting factor 3)-like"/>
    <property type="match status" value="1"/>
</dbReference>
<evidence type="ECO:0000313" key="8">
    <source>
        <dbReference type="Proteomes" id="UP000243205"/>
    </source>
</evidence>